<dbReference type="EMBL" id="CP012332">
    <property type="protein sequence ID" value="AKU90247.1"/>
    <property type="molecule type" value="Genomic_DNA"/>
</dbReference>
<keyword evidence="1" id="KW-0472">Membrane</keyword>
<organism evidence="2 3">
    <name type="scientific">Vulgatibacter incomptus</name>
    <dbReference type="NCBI Taxonomy" id="1391653"/>
    <lineage>
        <taxon>Bacteria</taxon>
        <taxon>Pseudomonadati</taxon>
        <taxon>Myxococcota</taxon>
        <taxon>Myxococcia</taxon>
        <taxon>Myxococcales</taxon>
        <taxon>Cystobacterineae</taxon>
        <taxon>Vulgatibacteraceae</taxon>
        <taxon>Vulgatibacter</taxon>
    </lineage>
</organism>
<sequence length="120" mass="13843">MTRRHANIRLEEDVVPAGFLLSLIFAVVFVTLAGIGWAWLIFSRETMRLGGYEQPIPEQHAPRTIVRVNQSLIHVERNGQRIEAEQRRILEEYGWIDRERGIVRIPIDDAIRITAEGATR</sequence>
<protein>
    <submittedName>
        <fullName evidence="2">Uncharacterized protein</fullName>
    </submittedName>
</protein>
<keyword evidence="1" id="KW-1133">Transmembrane helix</keyword>
<evidence type="ECO:0000313" key="3">
    <source>
        <dbReference type="Proteomes" id="UP000055590"/>
    </source>
</evidence>
<dbReference type="AlphaFoldDB" id="A0A0K1P9S3"/>
<evidence type="ECO:0000313" key="2">
    <source>
        <dbReference type="EMBL" id="AKU90247.1"/>
    </source>
</evidence>
<dbReference type="KEGG" id="vin:AKJ08_0634"/>
<evidence type="ECO:0000256" key="1">
    <source>
        <dbReference type="SAM" id="Phobius"/>
    </source>
</evidence>
<keyword evidence="3" id="KW-1185">Reference proteome</keyword>
<dbReference type="STRING" id="1391653.AKJ08_0634"/>
<name>A0A0K1P9S3_9BACT</name>
<reference evidence="2 3" key="1">
    <citation type="submission" date="2015-08" db="EMBL/GenBank/DDBJ databases">
        <authorList>
            <person name="Babu N.S."/>
            <person name="Beckwith C.J."/>
            <person name="Beseler K.G."/>
            <person name="Brison A."/>
            <person name="Carone J.V."/>
            <person name="Caskin T.P."/>
            <person name="Diamond M."/>
            <person name="Durham M.E."/>
            <person name="Foxe J.M."/>
            <person name="Go M."/>
            <person name="Henderson B.A."/>
            <person name="Jones I.B."/>
            <person name="McGettigan J.A."/>
            <person name="Micheletti S.J."/>
            <person name="Nasrallah M.E."/>
            <person name="Ortiz D."/>
            <person name="Piller C.R."/>
            <person name="Privatt S.R."/>
            <person name="Schneider S.L."/>
            <person name="Sharp S."/>
            <person name="Smith T.C."/>
            <person name="Stanton J.D."/>
            <person name="Ullery H.E."/>
            <person name="Wilson R.J."/>
            <person name="Serrano M.G."/>
            <person name="Buck G."/>
            <person name="Lee V."/>
            <person name="Wang Y."/>
            <person name="Carvalho R."/>
            <person name="Voegtly L."/>
            <person name="Shi R."/>
            <person name="Duckworth R."/>
            <person name="Johnson A."/>
            <person name="Loviza R."/>
            <person name="Walstead R."/>
            <person name="Shah Z."/>
            <person name="Kiflezghi M."/>
            <person name="Wade K."/>
            <person name="Ball S.L."/>
            <person name="Bradley K.W."/>
            <person name="Asai D.J."/>
            <person name="Bowman C.A."/>
            <person name="Russell D.A."/>
            <person name="Pope W.H."/>
            <person name="Jacobs-Sera D."/>
            <person name="Hendrix R.W."/>
            <person name="Hatfull G.F."/>
        </authorList>
    </citation>
    <scope>NUCLEOTIDE SEQUENCE [LARGE SCALE GENOMIC DNA]</scope>
    <source>
        <strain evidence="2 3">DSM 27710</strain>
    </source>
</reference>
<gene>
    <name evidence="2" type="ORF">AKJ08_0634</name>
</gene>
<dbReference type="Proteomes" id="UP000055590">
    <property type="component" value="Chromosome"/>
</dbReference>
<accession>A0A0K1P9S3</accession>
<proteinExistence type="predicted"/>
<feature type="transmembrane region" description="Helical" evidence="1">
    <location>
        <begin position="20"/>
        <end position="42"/>
    </location>
</feature>
<dbReference type="RefSeq" id="WP_050724720.1">
    <property type="nucleotide sequence ID" value="NZ_CP012332.1"/>
</dbReference>
<dbReference type="OrthoDB" id="5515632at2"/>
<keyword evidence="1" id="KW-0812">Transmembrane</keyword>